<keyword evidence="1" id="KW-1133">Transmembrane helix</keyword>
<feature type="transmembrane region" description="Helical" evidence="1">
    <location>
        <begin position="20"/>
        <end position="47"/>
    </location>
</feature>
<dbReference type="EMBL" id="QSVN01000002">
    <property type="protein sequence ID" value="RGO34646.1"/>
    <property type="molecule type" value="Genomic_DNA"/>
</dbReference>
<proteinExistence type="predicted"/>
<feature type="transmembrane region" description="Helical" evidence="1">
    <location>
        <begin position="67"/>
        <end position="85"/>
    </location>
</feature>
<feature type="transmembrane region" description="Helical" evidence="1">
    <location>
        <begin position="534"/>
        <end position="556"/>
    </location>
</feature>
<comment type="caution">
    <text evidence="2">The sequence shown here is derived from an EMBL/GenBank/DDBJ whole genome shotgun (WGS) entry which is preliminary data.</text>
</comment>
<dbReference type="InterPro" id="IPR052536">
    <property type="entry name" value="ABC-4_Integral_Memb_Prot"/>
</dbReference>
<evidence type="ECO:0000313" key="3">
    <source>
        <dbReference type="Proteomes" id="UP000261285"/>
    </source>
</evidence>
<keyword evidence="1" id="KW-0472">Membrane</keyword>
<feature type="transmembrane region" description="Helical" evidence="1">
    <location>
        <begin position="150"/>
        <end position="174"/>
    </location>
</feature>
<feature type="transmembrane region" description="Helical" evidence="1">
    <location>
        <begin position="281"/>
        <end position="301"/>
    </location>
</feature>
<feature type="transmembrane region" description="Helical" evidence="1">
    <location>
        <begin position="202"/>
        <end position="224"/>
    </location>
</feature>
<feature type="transmembrane region" description="Helical" evidence="1">
    <location>
        <begin position="230"/>
        <end position="251"/>
    </location>
</feature>
<feature type="transmembrane region" description="Helical" evidence="1">
    <location>
        <begin position="597"/>
        <end position="616"/>
    </location>
</feature>
<gene>
    <name evidence="2" type="ORF">DXB16_03950</name>
</gene>
<evidence type="ECO:0000256" key="1">
    <source>
        <dbReference type="SAM" id="Phobius"/>
    </source>
</evidence>
<dbReference type="AlphaFoldDB" id="A0A3E5GI71"/>
<sequence>MKSMLKKIFFKLLGERKKDYIRVILSGIFCISVVFFSTSVGSSLVYISTGRRATMTELVMEVEKNFILPYVLLIFLMILIILGYIRKRSSDYAMLNILGIKKKHRYMYIGCEYLGIILGSIAGGLILGILEAMIVKKILENIFQNYVSNIYLGISPLILTLIISVIMFGIGFAFCDQYIACIGIDHIVSGGSNHNRASKNTLLFCLIGVAVFILTLVSIVTYWGQIGYTIPTALGIITAVIFTLFGCRLYLEKLRKQKNKYYKKILWLDNWYDQFFSHANISYIVSAFLIVILFGFNIVLVDNLPVRQPENYPYDIVWGANIKDKAFIEKLKEKYNVQTEFIPSIRVTSGNCAEHTGISATEYKRLTGKQVHLKNDEIYVVYQWDRSEYGTIGLDFGKLKPRLYTGCATADIWIYTARTLPGNKFTRKYTIKGNDRRIITGNFKTRVLSTSNMNTDVFEDIIVFSDHEYDKISQKAKGSNLTVLMNVAQNYDAVVNKIANYAAKHSQINFFDYHDGNLIYDKKPCTIENQENRMLNVSAMLIDMLVLFTSIIFILLEKISSDYEALEWKYLFYYRTGMPEKKRRKNIYKEITMTSKVALITGMFIAAVMILVKILYKKMPVYWTKIYLAEAVVMIIGMTAIIMIIVRIAAWRSFKRSERRNKDE</sequence>
<feature type="transmembrane region" description="Helical" evidence="1">
    <location>
        <begin position="106"/>
        <end position="130"/>
    </location>
</feature>
<dbReference type="Proteomes" id="UP000261285">
    <property type="component" value="Unassembled WGS sequence"/>
</dbReference>
<dbReference type="PANTHER" id="PTHR46795:SF3">
    <property type="entry name" value="ABC TRANSPORTER PERMEASE"/>
    <property type="match status" value="1"/>
</dbReference>
<dbReference type="PANTHER" id="PTHR46795">
    <property type="entry name" value="ABC TRANSPORTER PERMEASE-RELATED-RELATED"/>
    <property type="match status" value="1"/>
</dbReference>
<keyword evidence="1" id="KW-0812">Transmembrane</keyword>
<reference evidence="2 3" key="1">
    <citation type="submission" date="2018-08" db="EMBL/GenBank/DDBJ databases">
        <title>A genome reference for cultivated species of the human gut microbiota.</title>
        <authorList>
            <person name="Zou Y."/>
            <person name="Xue W."/>
            <person name="Luo G."/>
        </authorList>
    </citation>
    <scope>NUCLEOTIDE SEQUENCE [LARGE SCALE GENOMIC DNA]</scope>
    <source>
        <strain evidence="2 3">OM02-16</strain>
    </source>
</reference>
<protein>
    <submittedName>
        <fullName evidence="2">ABC transporter permease</fullName>
    </submittedName>
</protein>
<organism evidence="2 3">
    <name type="scientific">Dorea longicatena</name>
    <dbReference type="NCBI Taxonomy" id="88431"/>
    <lineage>
        <taxon>Bacteria</taxon>
        <taxon>Bacillati</taxon>
        <taxon>Bacillota</taxon>
        <taxon>Clostridia</taxon>
        <taxon>Lachnospirales</taxon>
        <taxon>Lachnospiraceae</taxon>
        <taxon>Dorea</taxon>
    </lineage>
</organism>
<evidence type="ECO:0000313" key="2">
    <source>
        <dbReference type="EMBL" id="RGO34646.1"/>
    </source>
</evidence>
<accession>A0A3E5GI71</accession>
<name>A0A3E5GI71_9FIRM</name>
<feature type="transmembrane region" description="Helical" evidence="1">
    <location>
        <begin position="628"/>
        <end position="650"/>
    </location>
</feature>